<protein>
    <submittedName>
        <fullName evidence="2">Uncharacterized protein</fullName>
    </submittedName>
</protein>
<keyword evidence="1" id="KW-0472">Membrane</keyword>
<feature type="transmembrane region" description="Helical" evidence="1">
    <location>
        <begin position="185"/>
        <end position="211"/>
    </location>
</feature>
<feature type="transmembrane region" description="Helical" evidence="1">
    <location>
        <begin position="143"/>
        <end position="164"/>
    </location>
</feature>
<sequence>MPHLTEPHLTEDEVLQAARGGRGPGRHADGLPGTRRAHLNGCASCADRVSGTRNLADALRAAEPEVRPPSFDALIAPALAAERAAPAAESAPPTLTASGAARLAATLVLRQARLVPASLWPLTAAGIAVLFVFAWQAPDPSVGAAFFGPAATLLTTGAALAVCSPRRDPRSEMLHAMRVPPAVVWLARLVLVLGAVLAALAVASAASAAVLGAPQDTAALIASWLGPAALGVGMTVFGTVWRSPAVGAAFGAGSWFMSVLGSRGAAQPGSLPSGTRDTIGALWSTTPLSLAVSAVLLAAAVWLVSRPDRSLGEG</sequence>
<feature type="transmembrane region" description="Helical" evidence="1">
    <location>
        <begin position="244"/>
        <end position="261"/>
    </location>
</feature>
<proteinExistence type="predicted"/>
<evidence type="ECO:0000313" key="2">
    <source>
        <dbReference type="EMBL" id="PSL00225.1"/>
    </source>
</evidence>
<keyword evidence="3" id="KW-1185">Reference proteome</keyword>
<dbReference type="EMBL" id="PYGA01000002">
    <property type="protein sequence ID" value="PSL00225.1"/>
    <property type="molecule type" value="Genomic_DNA"/>
</dbReference>
<reference evidence="2 3" key="1">
    <citation type="submission" date="2018-03" db="EMBL/GenBank/DDBJ databases">
        <title>Genomic Encyclopedia of Archaeal and Bacterial Type Strains, Phase II (KMG-II): from individual species to whole genera.</title>
        <authorList>
            <person name="Goeker M."/>
        </authorList>
    </citation>
    <scope>NUCLEOTIDE SEQUENCE [LARGE SCALE GENOMIC DNA]</scope>
    <source>
        <strain evidence="2 3">DSM 45312</strain>
    </source>
</reference>
<dbReference type="AlphaFoldDB" id="A0A2P8DSQ5"/>
<dbReference type="RefSeq" id="WP_245928573.1">
    <property type="nucleotide sequence ID" value="NZ_PYGA01000002.1"/>
</dbReference>
<accession>A0A2P8DSQ5</accession>
<evidence type="ECO:0000256" key="1">
    <source>
        <dbReference type="SAM" id="Phobius"/>
    </source>
</evidence>
<organism evidence="2 3">
    <name type="scientific">Murinocardiopsis flavida</name>
    <dbReference type="NCBI Taxonomy" id="645275"/>
    <lineage>
        <taxon>Bacteria</taxon>
        <taxon>Bacillati</taxon>
        <taxon>Actinomycetota</taxon>
        <taxon>Actinomycetes</taxon>
        <taxon>Streptosporangiales</taxon>
        <taxon>Nocardiopsidaceae</taxon>
        <taxon>Murinocardiopsis</taxon>
    </lineage>
</organism>
<feature type="transmembrane region" description="Helical" evidence="1">
    <location>
        <begin position="119"/>
        <end position="137"/>
    </location>
</feature>
<name>A0A2P8DSQ5_9ACTN</name>
<keyword evidence="1" id="KW-0812">Transmembrane</keyword>
<dbReference type="Proteomes" id="UP000240542">
    <property type="component" value="Unassembled WGS sequence"/>
</dbReference>
<comment type="caution">
    <text evidence="2">The sequence shown here is derived from an EMBL/GenBank/DDBJ whole genome shotgun (WGS) entry which is preliminary data.</text>
</comment>
<gene>
    <name evidence="2" type="ORF">CLV63_102352</name>
</gene>
<feature type="transmembrane region" description="Helical" evidence="1">
    <location>
        <begin position="217"/>
        <end position="237"/>
    </location>
</feature>
<evidence type="ECO:0000313" key="3">
    <source>
        <dbReference type="Proteomes" id="UP000240542"/>
    </source>
</evidence>
<feature type="transmembrane region" description="Helical" evidence="1">
    <location>
        <begin position="281"/>
        <end position="304"/>
    </location>
</feature>
<keyword evidence="1" id="KW-1133">Transmembrane helix</keyword>